<sequence>MTALPAAPTVEPIGEEGKDRKKYIPSALILLFIVLAVIAYFAASNPALALVSATCGVLVWALVPSGLGHSPGPAGDADPKELKTYRKEHPGSTVADAVRATRKK</sequence>
<dbReference type="EMBL" id="BAAAQA010000025">
    <property type="protein sequence ID" value="GAA2120914.1"/>
    <property type="molecule type" value="Genomic_DNA"/>
</dbReference>
<feature type="compositionally biased region" description="Basic and acidic residues" evidence="1">
    <location>
        <begin position="77"/>
        <end position="90"/>
    </location>
</feature>
<reference evidence="4" key="1">
    <citation type="journal article" date="2019" name="Int. J. Syst. Evol. Microbiol.">
        <title>The Global Catalogue of Microorganisms (GCM) 10K type strain sequencing project: providing services to taxonomists for standard genome sequencing and annotation.</title>
        <authorList>
            <consortium name="The Broad Institute Genomics Platform"/>
            <consortium name="The Broad Institute Genome Sequencing Center for Infectious Disease"/>
            <person name="Wu L."/>
            <person name="Ma J."/>
        </authorList>
    </citation>
    <scope>NUCLEOTIDE SEQUENCE [LARGE SCALE GENOMIC DNA]</scope>
    <source>
        <strain evidence="4">JCM 15914</strain>
    </source>
</reference>
<proteinExistence type="predicted"/>
<keyword evidence="2" id="KW-1133">Transmembrane helix</keyword>
<keyword evidence="2" id="KW-0472">Membrane</keyword>
<accession>A0ABP5JPJ7</accession>
<dbReference type="Proteomes" id="UP001500166">
    <property type="component" value="Unassembled WGS sequence"/>
</dbReference>
<evidence type="ECO:0000313" key="3">
    <source>
        <dbReference type="EMBL" id="GAA2120914.1"/>
    </source>
</evidence>
<feature type="region of interest" description="Disordered" evidence="1">
    <location>
        <begin position="69"/>
        <end position="104"/>
    </location>
</feature>
<evidence type="ECO:0000256" key="2">
    <source>
        <dbReference type="SAM" id="Phobius"/>
    </source>
</evidence>
<gene>
    <name evidence="3" type="ORF">GCM10009824_22980</name>
</gene>
<comment type="caution">
    <text evidence="3">The sequence shown here is derived from an EMBL/GenBank/DDBJ whole genome shotgun (WGS) entry which is preliminary data.</text>
</comment>
<protein>
    <submittedName>
        <fullName evidence="3">Uncharacterized protein</fullName>
    </submittedName>
</protein>
<organism evidence="3 4">
    <name type="scientific">Kocuria atrinae</name>
    <dbReference type="NCBI Taxonomy" id="592377"/>
    <lineage>
        <taxon>Bacteria</taxon>
        <taxon>Bacillati</taxon>
        <taxon>Actinomycetota</taxon>
        <taxon>Actinomycetes</taxon>
        <taxon>Micrococcales</taxon>
        <taxon>Micrococcaceae</taxon>
        <taxon>Kocuria</taxon>
    </lineage>
</organism>
<keyword evidence="2" id="KW-0812">Transmembrane</keyword>
<evidence type="ECO:0000256" key="1">
    <source>
        <dbReference type="SAM" id="MobiDB-lite"/>
    </source>
</evidence>
<name>A0ABP5JPJ7_9MICC</name>
<keyword evidence="4" id="KW-1185">Reference proteome</keyword>
<evidence type="ECO:0000313" key="4">
    <source>
        <dbReference type="Proteomes" id="UP001500166"/>
    </source>
</evidence>
<feature type="transmembrane region" description="Helical" evidence="2">
    <location>
        <begin position="47"/>
        <end position="63"/>
    </location>
</feature>
<dbReference type="RefSeq" id="WP_344225170.1">
    <property type="nucleotide sequence ID" value="NZ_BAAAQA010000025.1"/>
</dbReference>
<feature type="transmembrane region" description="Helical" evidence="2">
    <location>
        <begin position="23"/>
        <end position="41"/>
    </location>
</feature>